<dbReference type="SUPFAM" id="SSF47473">
    <property type="entry name" value="EF-hand"/>
    <property type="match status" value="1"/>
</dbReference>
<dbReference type="PROSITE" id="PS50222">
    <property type="entry name" value="EF_HAND_2"/>
    <property type="match status" value="1"/>
</dbReference>
<keyword evidence="1" id="KW-0677">Repeat</keyword>
<feature type="domain" description="EF-hand" evidence="2">
    <location>
        <begin position="412"/>
        <end position="448"/>
    </location>
</feature>
<dbReference type="EMBL" id="JARBJD010000294">
    <property type="protein sequence ID" value="KAK2944530.1"/>
    <property type="molecule type" value="Genomic_DNA"/>
</dbReference>
<sequence length="585" mass="66446">MTVNVTSSDNYTPFMTWNQFSRDTADLLAQPFASLVSMVRDDFHFNDKQVRKASALLSSISRTVRHDQNSDSDFVTALGQGSPTPAAIILSTPRLQDLTIADKQILNDFIWLSRSAVELSSSYNSLLSTIEHEDTNQYIIWKMNEIISKWKMEGADIWSRGTILMQTLELEGFIPILDVDMSEMLIFLIQNGRSKLETDLKNGPLKLDKLIWTITECVTLAYPRELMKLGLTASVEKTNYHDMIFRKAVLPSSQFVSFLISNRYFLNADLFSLLMSLLDQILFIGPFHRPTLEFVLTSPIVMGFSSCLSYLENWSSLHIVLGTIKGSLQYWKEDCAELAQFWKQMIQAQFSEGFEDTLEQTSRFERGNFAGHLIVSERKSPQSMAPTRFCGTSLDVGNALIAEGGRQQVTELQREEIRKAFDCFDTDGSGSVNAFTALKVTLTVLGFQPKKADIRKLLQKERSDVVIDDNTLLDFNTFLDIVTEMMGTPPPERELYKAYHEMGGINPQTGEDRGLGVDELRIVAEERLGLKRGTQRMTDEELQEMVFQTLPKETQVLVMQGKIPLEQQRINLPDFLRMMKKTGQC</sequence>
<dbReference type="Gene3D" id="1.10.238.10">
    <property type="entry name" value="EF-hand"/>
    <property type="match status" value="1"/>
</dbReference>
<dbReference type="PANTHER" id="PTHR23048">
    <property type="entry name" value="MYOSIN LIGHT CHAIN 1, 3"/>
    <property type="match status" value="1"/>
</dbReference>
<organism evidence="3 4">
    <name type="scientific">Blattamonas nauphoetae</name>
    <dbReference type="NCBI Taxonomy" id="2049346"/>
    <lineage>
        <taxon>Eukaryota</taxon>
        <taxon>Metamonada</taxon>
        <taxon>Preaxostyla</taxon>
        <taxon>Oxymonadida</taxon>
        <taxon>Blattamonas</taxon>
    </lineage>
</organism>
<evidence type="ECO:0000259" key="2">
    <source>
        <dbReference type="PROSITE" id="PS50222"/>
    </source>
</evidence>
<evidence type="ECO:0000313" key="4">
    <source>
        <dbReference type="Proteomes" id="UP001281761"/>
    </source>
</evidence>
<accession>A0ABQ9X2K8</accession>
<dbReference type="InterPro" id="IPR050230">
    <property type="entry name" value="CALM/Myosin/TropC-like"/>
</dbReference>
<dbReference type="InterPro" id="IPR002048">
    <property type="entry name" value="EF_hand_dom"/>
</dbReference>
<name>A0ABQ9X2K8_9EUKA</name>
<gene>
    <name evidence="3" type="ORF">BLNAU_20536</name>
</gene>
<protein>
    <recommendedName>
        <fullName evidence="2">EF-hand domain-containing protein</fullName>
    </recommendedName>
</protein>
<reference evidence="3 4" key="1">
    <citation type="journal article" date="2022" name="bioRxiv">
        <title>Genomics of Preaxostyla Flagellates Illuminates Evolutionary Transitions and the Path Towards Mitochondrial Loss.</title>
        <authorList>
            <person name="Novak L.V.F."/>
            <person name="Treitli S.C."/>
            <person name="Pyrih J."/>
            <person name="Halakuc P."/>
            <person name="Pipaliya S.V."/>
            <person name="Vacek V."/>
            <person name="Brzon O."/>
            <person name="Soukal P."/>
            <person name="Eme L."/>
            <person name="Dacks J.B."/>
            <person name="Karnkowska A."/>
            <person name="Elias M."/>
            <person name="Hampl V."/>
        </authorList>
    </citation>
    <scope>NUCLEOTIDE SEQUENCE [LARGE SCALE GENOMIC DNA]</scope>
    <source>
        <strain evidence="3">NAU3</strain>
        <tissue evidence="3">Gut</tissue>
    </source>
</reference>
<evidence type="ECO:0000313" key="3">
    <source>
        <dbReference type="EMBL" id="KAK2944530.1"/>
    </source>
</evidence>
<proteinExistence type="predicted"/>
<dbReference type="InterPro" id="IPR011992">
    <property type="entry name" value="EF-hand-dom_pair"/>
</dbReference>
<dbReference type="Proteomes" id="UP001281761">
    <property type="component" value="Unassembled WGS sequence"/>
</dbReference>
<dbReference type="PANTHER" id="PTHR23048:SF0">
    <property type="entry name" value="CALMODULIN LIKE 3"/>
    <property type="match status" value="1"/>
</dbReference>
<evidence type="ECO:0000256" key="1">
    <source>
        <dbReference type="ARBA" id="ARBA00022737"/>
    </source>
</evidence>
<keyword evidence="4" id="KW-1185">Reference proteome</keyword>
<comment type="caution">
    <text evidence="3">The sequence shown here is derived from an EMBL/GenBank/DDBJ whole genome shotgun (WGS) entry which is preliminary data.</text>
</comment>